<accession>A0A517Y6W0</accession>
<name>A0A517Y6W0_9BACT</name>
<dbReference type="KEGG" id="aagg:ETAA8_10490"/>
<proteinExistence type="predicted"/>
<reference evidence="1 2" key="1">
    <citation type="submission" date="2019-02" db="EMBL/GenBank/DDBJ databases">
        <title>Deep-cultivation of Planctomycetes and their phenomic and genomic characterization uncovers novel biology.</title>
        <authorList>
            <person name="Wiegand S."/>
            <person name="Jogler M."/>
            <person name="Boedeker C."/>
            <person name="Pinto D."/>
            <person name="Vollmers J."/>
            <person name="Rivas-Marin E."/>
            <person name="Kohn T."/>
            <person name="Peeters S.H."/>
            <person name="Heuer A."/>
            <person name="Rast P."/>
            <person name="Oberbeckmann S."/>
            <person name="Bunk B."/>
            <person name="Jeske O."/>
            <person name="Meyerdierks A."/>
            <person name="Storesund J.E."/>
            <person name="Kallscheuer N."/>
            <person name="Luecker S."/>
            <person name="Lage O.M."/>
            <person name="Pohl T."/>
            <person name="Merkel B.J."/>
            <person name="Hornburger P."/>
            <person name="Mueller R.-W."/>
            <person name="Bruemmer F."/>
            <person name="Labrenz M."/>
            <person name="Spormann A.M."/>
            <person name="Op den Camp H."/>
            <person name="Overmann J."/>
            <person name="Amann R."/>
            <person name="Jetten M.S.M."/>
            <person name="Mascher T."/>
            <person name="Medema M.H."/>
            <person name="Devos D.P."/>
            <person name="Kaster A.-K."/>
            <person name="Ovreas L."/>
            <person name="Rohde M."/>
            <person name="Galperin M.Y."/>
            <person name="Jogler C."/>
        </authorList>
    </citation>
    <scope>NUCLEOTIDE SEQUENCE [LARGE SCALE GENOMIC DNA]</scope>
    <source>
        <strain evidence="1 2">ETA_A8</strain>
    </source>
</reference>
<dbReference type="Proteomes" id="UP000315017">
    <property type="component" value="Chromosome"/>
</dbReference>
<dbReference type="EMBL" id="CP036274">
    <property type="protein sequence ID" value="QDU25977.1"/>
    <property type="molecule type" value="Genomic_DNA"/>
</dbReference>
<protein>
    <recommendedName>
        <fullName evidence="3">Carboxypeptidase regulatory-like domain-containing protein</fullName>
    </recommendedName>
</protein>
<organism evidence="1 2">
    <name type="scientific">Anatilimnocola aggregata</name>
    <dbReference type="NCBI Taxonomy" id="2528021"/>
    <lineage>
        <taxon>Bacteria</taxon>
        <taxon>Pseudomonadati</taxon>
        <taxon>Planctomycetota</taxon>
        <taxon>Planctomycetia</taxon>
        <taxon>Pirellulales</taxon>
        <taxon>Pirellulaceae</taxon>
        <taxon>Anatilimnocola</taxon>
    </lineage>
</organism>
<dbReference type="OrthoDB" id="285047at2"/>
<dbReference type="AlphaFoldDB" id="A0A517Y6W0"/>
<evidence type="ECO:0008006" key="3">
    <source>
        <dbReference type="Google" id="ProtNLM"/>
    </source>
</evidence>
<dbReference type="RefSeq" id="WP_145085795.1">
    <property type="nucleotide sequence ID" value="NZ_CP036274.1"/>
</dbReference>
<sequence length="147" mass="15696">MSISFSHTILRIFSVIALLGAWLSVGCGSSGPAVHSVKGQVQLVGGDSSPLVGHMLEVTKADDKLVRSYGEIKADGNFELESLIAGEIHKGAKEGKYQARIVLADDDPAVKQQARAALHPRYLAFESSGLAFEVPAKTPVQLQVSRR</sequence>
<gene>
    <name evidence="1" type="ORF">ETAA8_10490</name>
</gene>
<evidence type="ECO:0000313" key="2">
    <source>
        <dbReference type="Proteomes" id="UP000315017"/>
    </source>
</evidence>
<keyword evidence="2" id="KW-1185">Reference proteome</keyword>
<evidence type="ECO:0000313" key="1">
    <source>
        <dbReference type="EMBL" id="QDU25977.1"/>
    </source>
</evidence>